<accession>A0AAE0C1P9</accession>
<keyword evidence="12" id="KW-1185">Reference proteome</keyword>
<evidence type="ECO:0000256" key="1">
    <source>
        <dbReference type="ARBA" id="ARBA00001974"/>
    </source>
</evidence>
<comment type="cofactor">
    <cofactor evidence="1 8">
        <name>FAD</name>
        <dbReference type="ChEBI" id="CHEBI:57692"/>
    </cofactor>
</comment>
<evidence type="ECO:0000313" key="12">
    <source>
        <dbReference type="Proteomes" id="UP001190700"/>
    </source>
</evidence>
<dbReference type="PANTHER" id="PTHR12645">
    <property type="entry name" value="ALR/ERV"/>
    <property type="match status" value="1"/>
</dbReference>
<dbReference type="Pfam" id="PF04777">
    <property type="entry name" value="Evr1_Alr"/>
    <property type="match status" value="1"/>
</dbReference>
<protein>
    <recommendedName>
        <fullName evidence="8">Sulfhydryl oxidase</fullName>
        <ecNumber evidence="8">1.8.3.2</ecNumber>
    </recommendedName>
</protein>
<name>A0AAE0C1P9_9CHLO</name>
<comment type="caution">
    <text evidence="11">The sequence shown here is derived from an EMBL/GenBank/DDBJ whole genome shotgun (WGS) entry which is preliminary data.</text>
</comment>
<dbReference type="InterPro" id="IPR039799">
    <property type="entry name" value="ALR/ERV"/>
</dbReference>
<comment type="function">
    <text evidence="7">FAD-dependent sulfhydryl oxidase that catalyzes disulfide bond formation. Oxidizes thioredoxin in vitro. Required for the import and folding of small cysteine-containing proteins in the mitochondrial intermembrane space, and can act independently of the oxidoreductase MIA40. Can oxidize the cytochrome c oxidase assembly protein COX19, a typical substrate of MIA40.</text>
</comment>
<dbReference type="SUPFAM" id="SSF69000">
    <property type="entry name" value="FAD-dependent thiol oxidase"/>
    <property type="match status" value="1"/>
</dbReference>
<organism evidence="11 12">
    <name type="scientific">Cymbomonas tetramitiformis</name>
    <dbReference type="NCBI Taxonomy" id="36881"/>
    <lineage>
        <taxon>Eukaryota</taxon>
        <taxon>Viridiplantae</taxon>
        <taxon>Chlorophyta</taxon>
        <taxon>Pyramimonadophyceae</taxon>
        <taxon>Pyramimonadales</taxon>
        <taxon>Pyramimonadaceae</taxon>
        <taxon>Cymbomonas</taxon>
    </lineage>
</organism>
<evidence type="ECO:0000256" key="3">
    <source>
        <dbReference type="ARBA" id="ARBA00022827"/>
    </source>
</evidence>
<gene>
    <name evidence="11" type="ORF">CYMTET_43667</name>
</gene>
<keyword evidence="5" id="KW-1015">Disulfide bond</keyword>
<dbReference type="InterPro" id="IPR017905">
    <property type="entry name" value="ERV/ALR_sulphydryl_oxidase"/>
</dbReference>
<dbReference type="FunFam" id="1.20.120.310:FF:000002">
    <property type="entry name" value="Sulfhydryl oxidase"/>
    <property type="match status" value="1"/>
</dbReference>
<evidence type="ECO:0000256" key="7">
    <source>
        <dbReference type="ARBA" id="ARBA00054445"/>
    </source>
</evidence>
<proteinExistence type="predicted"/>
<dbReference type="EC" id="1.8.3.2" evidence="8"/>
<evidence type="ECO:0000313" key="11">
    <source>
        <dbReference type="EMBL" id="KAK3246812.1"/>
    </source>
</evidence>
<dbReference type="GO" id="GO:0005739">
    <property type="term" value="C:mitochondrion"/>
    <property type="evidence" value="ECO:0007669"/>
    <property type="project" value="TreeGrafter"/>
</dbReference>
<evidence type="ECO:0000256" key="2">
    <source>
        <dbReference type="ARBA" id="ARBA00022630"/>
    </source>
</evidence>
<dbReference type="InterPro" id="IPR036774">
    <property type="entry name" value="ERV/ALR_sulphydryl_oxid_sf"/>
</dbReference>
<dbReference type="Proteomes" id="UP001190700">
    <property type="component" value="Unassembled WGS sequence"/>
</dbReference>
<evidence type="ECO:0000256" key="8">
    <source>
        <dbReference type="RuleBase" id="RU371123"/>
    </source>
</evidence>
<feature type="region of interest" description="Disordered" evidence="9">
    <location>
        <begin position="31"/>
        <end position="50"/>
    </location>
</feature>
<keyword evidence="2 8" id="KW-0285">Flavoprotein</keyword>
<evidence type="ECO:0000256" key="4">
    <source>
        <dbReference type="ARBA" id="ARBA00023002"/>
    </source>
</evidence>
<keyword evidence="4 8" id="KW-0560">Oxidoreductase</keyword>
<dbReference type="PROSITE" id="PS51324">
    <property type="entry name" value="ERV_ALR"/>
    <property type="match status" value="1"/>
</dbReference>
<dbReference type="Gene3D" id="1.20.120.310">
    <property type="entry name" value="ERV/ALR sulfhydryl oxidase domain"/>
    <property type="match status" value="1"/>
</dbReference>
<evidence type="ECO:0000256" key="6">
    <source>
        <dbReference type="ARBA" id="ARBA00052964"/>
    </source>
</evidence>
<dbReference type="GO" id="GO:0050660">
    <property type="term" value="F:flavin adenine dinucleotide binding"/>
    <property type="evidence" value="ECO:0007669"/>
    <property type="project" value="TreeGrafter"/>
</dbReference>
<dbReference type="AlphaFoldDB" id="A0AAE0C1P9"/>
<dbReference type="PANTHER" id="PTHR12645:SF0">
    <property type="entry name" value="FAD-LINKED SULFHYDRYL OXIDASE ALR"/>
    <property type="match status" value="1"/>
</dbReference>
<keyword evidence="3 8" id="KW-0274">FAD</keyword>
<evidence type="ECO:0000256" key="5">
    <source>
        <dbReference type="ARBA" id="ARBA00023157"/>
    </source>
</evidence>
<reference evidence="11 12" key="1">
    <citation type="journal article" date="2015" name="Genome Biol. Evol.">
        <title>Comparative Genomics of a Bacterivorous Green Alga Reveals Evolutionary Causalities and Consequences of Phago-Mixotrophic Mode of Nutrition.</title>
        <authorList>
            <person name="Burns J.A."/>
            <person name="Paasch A."/>
            <person name="Narechania A."/>
            <person name="Kim E."/>
        </authorList>
    </citation>
    <scope>NUCLEOTIDE SEQUENCE [LARGE SCALE GENOMIC DNA]</scope>
    <source>
        <strain evidence="11 12">PLY_AMNH</strain>
    </source>
</reference>
<comment type="catalytic activity">
    <reaction evidence="6">
        <text>2 R'C(R)SH + O2 = R'C(R)S-S(R)CR' + H2O2</text>
        <dbReference type="Rhea" id="RHEA:17357"/>
        <dbReference type="ChEBI" id="CHEBI:15379"/>
        <dbReference type="ChEBI" id="CHEBI:16240"/>
        <dbReference type="ChEBI" id="CHEBI:16520"/>
        <dbReference type="ChEBI" id="CHEBI:17412"/>
        <dbReference type="EC" id="1.8.3.2"/>
    </reaction>
    <physiologicalReaction direction="left-to-right" evidence="6">
        <dbReference type="Rhea" id="RHEA:17358"/>
    </physiologicalReaction>
</comment>
<dbReference type="GO" id="GO:0016971">
    <property type="term" value="F:flavin-dependent sulfhydryl oxidase activity"/>
    <property type="evidence" value="ECO:0007669"/>
    <property type="project" value="InterPro"/>
</dbReference>
<evidence type="ECO:0000256" key="9">
    <source>
        <dbReference type="SAM" id="MobiDB-lite"/>
    </source>
</evidence>
<dbReference type="EMBL" id="LGRX02029457">
    <property type="protein sequence ID" value="KAK3246812.1"/>
    <property type="molecule type" value="Genomic_DNA"/>
</dbReference>
<sequence length="202" mass="21996">MSTQLPPWKLGAAAAAGSLATLTVVKCNSLRKSPPQQKEVESKEGVPGTASLHVHSSATALAMSTQAGERATLSSMDGKYGKKVTREELGRCTWTLLHTLAAQYPEDPTRAQKRSARNLINSLTTVYPCKECAKHFKEVLRHSPPQLNSGYELAQWVCRAHNTVNRSIGKPIFNCERVDARWGQLDCGEGACSLEGRRPPVA</sequence>
<feature type="domain" description="ERV/ALR sulfhydryl oxidase" evidence="10">
    <location>
        <begin position="82"/>
        <end position="182"/>
    </location>
</feature>
<evidence type="ECO:0000259" key="10">
    <source>
        <dbReference type="PROSITE" id="PS51324"/>
    </source>
</evidence>